<feature type="coiled-coil region" evidence="1">
    <location>
        <begin position="59"/>
        <end position="86"/>
    </location>
</feature>
<evidence type="ECO:0000313" key="3">
    <source>
        <dbReference type="Proteomes" id="UP000266118"/>
    </source>
</evidence>
<proteinExistence type="predicted"/>
<evidence type="ECO:0000313" key="2">
    <source>
        <dbReference type="EMBL" id="AYD47598.1"/>
    </source>
</evidence>
<reference evidence="2 3" key="1">
    <citation type="submission" date="2018-09" db="EMBL/GenBank/DDBJ databases">
        <title>Arachidicoccus sp. nov., a bacterium isolated from soil.</title>
        <authorList>
            <person name="Weon H.-Y."/>
            <person name="Kwon S.-W."/>
            <person name="Lee S.A."/>
        </authorList>
    </citation>
    <scope>NUCLEOTIDE SEQUENCE [LARGE SCALE GENOMIC DNA]</scope>
    <source>
        <strain evidence="2 3">KIS59-12</strain>
    </source>
</reference>
<dbReference type="KEGG" id="ark:D6B99_08255"/>
<dbReference type="EMBL" id="CP032489">
    <property type="protein sequence ID" value="AYD47598.1"/>
    <property type="molecule type" value="Genomic_DNA"/>
</dbReference>
<organism evidence="2 3">
    <name type="scientific">Arachidicoccus soli</name>
    <dbReference type="NCBI Taxonomy" id="2341117"/>
    <lineage>
        <taxon>Bacteria</taxon>
        <taxon>Pseudomonadati</taxon>
        <taxon>Bacteroidota</taxon>
        <taxon>Chitinophagia</taxon>
        <taxon>Chitinophagales</taxon>
        <taxon>Chitinophagaceae</taxon>
        <taxon>Arachidicoccus</taxon>
    </lineage>
</organism>
<name>A0A386HNT7_9BACT</name>
<dbReference type="AlphaFoldDB" id="A0A386HNT7"/>
<evidence type="ECO:0000256" key="1">
    <source>
        <dbReference type="SAM" id="Coils"/>
    </source>
</evidence>
<gene>
    <name evidence="2" type="ORF">D6B99_08255</name>
</gene>
<dbReference type="OrthoDB" id="816769at2"/>
<keyword evidence="3" id="KW-1185">Reference proteome</keyword>
<dbReference type="Proteomes" id="UP000266118">
    <property type="component" value="Chromosome"/>
</dbReference>
<sequence>MDSTIVPQTIADNATDKILRDKIMNEIQSGFDKRTKSIDSTVFKLDQKVNALNISINDSKDAKEKVAKLFLRLQALEDRQKAIEQNEVNAYQANYQSAVVNLLSMDREIKPLLLFNSTRSFFNQLNEAGNPMNYPGYKEWFTKFGQFVKKNEKTNETLTMTNNLLTFSGSNAQYIPVVGPISSVLFAGMTTYLNSLGKREKALREQSEKMIALTMKVSQFDYDKGNVEHEWELITAELKDLETLYTHNLNYNLKLLDVDSSNFADSFSSQSDAEIRYQYLTTLRKKASDYITAKILSNPKGWKEDVYYNMMEVQSLKTRFGQLTFRIDQNILKYGDVFAKYKSDPQIGSQITDLVSKLLDLEDTFDKAFDPMDYINSATRMYKVI</sequence>
<accession>A0A386HNT7</accession>
<protein>
    <submittedName>
        <fullName evidence="2">Uncharacterized protein</fullName>
    </submittedName>
</protein>
<keyword evidence="1" id="KW-0175">Coiled coil</keyword>